<proteinExistence type="predicted"/>
<comment type="caution">
    <text evidence="1">The sequence shown here is derived from an EMBL/GenBank/DDBJ whole genome shotgun (WGS) entry which is preliminary data.</text>
</comment>
<name>A0A5N6LVN1_9ASTR</name>
<organism evidence="1 2">
    <name type="scientific">Mikania micrantha</name>
    <name type="common">bitter vine</name>
    <dbReference type="NCBI Taxonomy" id="192012"/>
    <lineage>
        <taxon>Eukaryota</taxon>
        <taxon>Viridiplantae</taxon>
        <taxon>Streptophyta</taxon>
        <taxon>Embryophyta</taxon>
        <taxon>Tracheophyta</taxon>
        <taxon>Spermatophyta</taxon>
        <taxon>Magnoliopsida</taxon>
        <taxon>eudicotyledons</taxon>
        <taxon>Gunneridae</taxon>
        <taxon>Pentapetalae</taxon>
        <taxon>asterids</taxon>
        <taxon>campanulids</taxon>
        <taxon>Asterales</taxon>
        <taxon>Asteraceae</taxon>
        <taxon>Asteroideae</taxon>
        <taxon>Heliantheae alliance</taxon>
        <taxon>Eupatorieae</taxon>
        <taxon>Mikania</taxon>
    </lineage>
</organism>
<dbReference type="Proteomes" id="UP000326396">
    <property type="component" value="Linkage Group LG8"/>
</dbReference>
<accession>A0A5N6LVN1</accession>
<keyword evidence="2" id="KW-1185">Reference proteome</keyword>
<evidence type="ECO:0000313" key="2">
    <source>
        <dbReference type="Proteomes" id="UP000326396"/>
    </source>
</evidence>
<dbReference type="AlphaFoldDB" id="A0A5N6LVN1"/>
<reference evidence="1 2" key="1">
    <citation type="submission" date="2019-05" db="EMBL/GenBank/DDBJ databases">
        <title>Mikania micrantha, genome provides insights into the molecular mechanism of rapid growth.</title>
        <authorList>
            <person name="Liu B."/>
        </authorList>
    </citation>
    <scope>NUCLEOTIDE SEQUENCE [LARGE SCALE GENOMIC DNA]</scope>
    <source>
        <strain evidence="1">NLD-2019</strain>
        <tissue evidence="1">Leaf</tissue>
    </source>
</reference>
<sequence>MPRPFGYFWSIEDDQKSAVVDGTTEVCFTSTISKEKTSNSRSNMMNIRVSQEHLAFFMQFVNAYDSVVVDDA</sequence>
<gene>
    <name evidence="1" type="ORF">E3N88_38967</name>
</gene>
<protein>
    <submittedName>
        <fullName evidence="1">Uncharacterized protein</fullName>
    </submittedName>
</protein>
<dbReference type="EMBL" id="SZYD01000018">
    <property type="protein sequence ID" value="KAD2805590.1"/>
    <property type="molecule type" value="Genomic_DNA"/>
</dbReference>
<evidence type="ECO:0000313" key="1">
    <source>
        <dbReference type="EMBL" id="KAD2805590.1"/>
    </source>
</evidence>